<dbReference type="Pfam" id="PF03795">
    <property type="entry name" value="YCII"/>
    <property type="match status" value="1"/>
</dbReference>
<dbReference type="PANTHER" id="PTHR35174:SF3">
    <property type="entry name" value="BLL7171 PROTEIN"/>
    <property type="match status" value="1"/>
</dbReference>
<dbReference type="PANTHER" id="PTHR35174">
    <property type="entry name" value="BLL7171 PROTEIN-RELATED"/>
    <property type="match status" value="1"/>
</dbReference>
<dbReference type="Gene3D" id="3.30.70.1060">
    <property type="entry name" value="Dimeric alpha+beta barrel"/>
    <property type="match status" value="1"/>
</dbReference>
<dbReference type="RefSeq" id="WP_397080219.1">
    <property type="nucleotide sequence ID" value="NZ_JBITGY010000002.1"/>
</dbReference>
<feature type="domain" description="YCII-related" evidence="2">
    <location>
        <begin position="1"/>
        <end position="109"/>
    </location>
</feature>
<comment type="similarity">
    <text evidence="1">Belongs to the YciI family.</text>
</comment>
<proteinExistence type="inferred from homology"/>
<keyword evidence="4" id="KW-1185">Reference proteome</keyword>
<evidence type="ECO:0000259" key="2">
    <source>
        <dbReference type="Pfam" id="PF03795"/>
    </source>
</evidence>
<organism evidence="3 4">
    <name type="scientific">Nonomuraea typhae</name>
    <dbReference type="NCBI Taxonomy" id="2603600"/>
    <lineage>
        <taxon>Bacteria</taxon>
        <taxon>Bacillati</taxon>
        <taxon>Actinomycetota</taxon>
        <taxon>Actinomycetes</taxon>
        <taxon>Streptosporangiales</taxon>
        <taxon>Streptosporangiaceae</taxon>
        <taxon>Nonomuraea</taxon>
    </lineage>
</organism>
<protein>
    <submittedName>
        <fullName evidence="3">YciI family protein</fullName>
    </submittedName>
</protein>
<reference evidence="3 4" key="1">
    <citation type="submission" date="2024-10" db="EMBL/GenBank/DDBJ databases">
        <title>The Natural Products Discovery Center: Release of the First 8490 Sequenced Strains for Exploring Actinobacteria Biosynthetic Diversity.</title>
        <authorList>
            <person name="Kalkreuter E."/>
            <person name="Kautsar S.A."/>
            <person name="Yang D."/>
            <person name="Bader C.D."/>
            <person name="Teijaro C.N."/>
            <person name="Fluegel L."/>
            <person name="Davis C.M."/>
            <person name="Simpson J.R."/>
            <person name="Lauterbach L."/>
            <person name="Steele A.D."/>
            <person name="Gui C."/>
            <person name="Meng S."/>
            <person name="Li G."/>
            <person name="Viehrig K."/>
            <person name="Ye F."/>
            <person name="Su P."/>
            <person name="Kiefer A.F."/>
            <person name="Nichols A."/>
            <person name="Cepeda A.J."/>
            <person name="Yan W."/>
            <person name="Fan B."/>
            <person name="Jiang Y."/>
            <person name="Adhikari A."/>
            <person name="Zheng C.-J."/>
            <person name="Schuster L."/>
            <person name="Cowan T.M."/>
            <person name="Smanski M.J."/>
            <person name="Chevrette M.G."/>
            <person name="De Carvalho L.P.S."/>
            <person name="Shen B."/>
        </authorList>
    </citation>
    <scope>NUCLEOTIDE SEQUENCE [LARGE SCALE GENOMIC DNA]</scope>
    <source>
        <strain evidence="3 4">NPDC050545</strain>
    </source>
</reference>
<sequence>MRFALLLFDHEDYWAQVPQAEMKAAVAGHAAFGRYLGERGVPFTAAALKPQSEARTLRSGGPAADGPFTPLREDLAGIYLVECADPDEAEEIARRCPMGAGIEIRPLWEA</sequence>
<comment type="caution">
    <text evidence="3">The sequence shown here is derived from an EMBL/GenBank/DDBJ whole genome shotgun (WGS) entry which is preliminary data.</text>
</comment>
<dbReference type="Proteomes" id="UP001612741">
    <property type="component" value="Unassembled WGS sequence"/>
</dbReference>
<dbReference type="EMBL" id="JBITGY010000002">
    <property type="protein sequence ID" value="MFI6497407.1"/>
    <property type="molecule type" value="Genomic_DNA"/>
</dbReference>
<evidence type="ECO:0000256" key="1">
    <source>
        <dbReference type="ARBA" id="ARBA00007689"/>
    </source>
</evidence>
<evidence type="ECO:0000313" key="4">
    <source>
        <dbReference type="Proteomes" id="UP001612741"/>
    </source>
</evidence>
<dbReference type="InterPro" id="IPR011008">
    <property type="entry name" value="Dimeric_a/b-barrel"/>
</dbReference>
<name>A0ABW7YNC0_9ACTN</name>
<gene>
    <name evidence="3" type="ORF">ACIBG2_08490</name>
</gene>
<accession>A0ABW7YNC0</accession>
<dbReference type="SUPFAM" id="SSF54909">
    <property type="entry name" value="Dimeric alpha+beta barrel"/>
    <property type="match status" value="1"/>
</dbReference>
<evidence type="ECO:0000313" key="3">
    <source>
        <dbReference type="EMBL" id="MFI6497407.1"/>
    </source>
</evidence>
<dbReference type="InterPro" id="IPR005545">
    <property type="entry name" value="YCII"/>
</dbReference>